<protein>
    <submittedName>
        <fullName evidence="2">Uncharacterized protein</fullName>
    </submittedName>
</protein>
<name>A0ABN9MEE6_9NEOB</name>
<dbReference type="EMBL" id="CAUEEQ010061781">
    <property type="protein sequence ID" value="CAJ0964577.1"/>
    <property type="molecule type" value="Genomic_DNA"/>
</dbReference>
<gene>
    <name evidence="2" type="ORF">RIMI_LOCUS19386316</name>
</gene>
<organism evidence="2 3">
    <name type="scientific">Ranitomeya imitator</name>
    <name type="common">mimic poison frog</name>
    <dbReference type="NCBI Taxonomy" id="111125"/>
    <lineage>
        <taxon>Eukaryota</taxon>
        <taxon>Metazoa</taxon>
        <taxon>Chordata</taxon>
        <taxon>Craniata</taxon>
        <taxon>Vertebrata</taxon>
        <taxon>Euteleostomi</taxon>
        <taxon>Amphibia</taxon>
        <taxon>Batrachia</taxon>
        <taxon>Anura</taxon>
        <taxon>Neobatrachia</taxon>
        <taxon>Hyloidea</taxon>
        <taxon>Dendrobatidae</taxon>
        <taxon>Dendrobatinae</taxon>
        <taxon>Ranitomeya</taxon>
    </lineage>
</organism>
<keyword evidence="1" id="KW-0472">Membrane</keyword>
<dbReference type="PANTHER" id="PTHR37999:SF2">
    <property type="entry name" value="MUCIN-17"/>
    <property type="match status" value="1"/>
</dbReference>
<keyword evidence="3" id="KW-1185">Reference proteome</keyword>
<evidence type="ECO:0000313" key="2">
    <source>
        <dbReference type="EMBL" id="CAJ0964577.1"/>
    </source>
</evidence>
<feature type="transmembrane region" description="Helical" evidence="1">
    <location>
        <begin position="45"/>
        <end position="69"/>
    </location>
</feature>
<dbReference type="InterPro" id="IPR053311">
    <property type="entry name" value="Mucosal_Integrity_Assoc"/>
</dbReference>
<sequence>MSWKYKNCQDGSCQILNNTGPHCLCPRTDLYIYTSPNCNGRMLKFGVYGGIGAAIGVLLIIIVFALVFVTKKENDKKWDLFANDDKINWFDNMEEDGYVGIINLGSNIDNEDQDSAKNNFSSKKEKFKPNMESIDSTFELKIERPQVHHGLK</sequence>
<evidence type="ECO:0000256" key="1">
    <source>
        <dbReference type="SAM" id="Phobius"/>
    </source>
</evidence>
<evidence type="ECO:0000313" key="3">
    <source>
        <dbReference type="Proteomes" id="UP001176940"/>
    </source>
</evidence>
<comment type="caution">
    <text evidence="2">The sequence shown here is derived from an EMBL/GenBank/DDBJ whole genome shotgun (WGS) entry which is preliminary data.</text>
</comment>
<dbReference type="PANTHER" id="PTHR37999">
    <property type="entry name" value="MUCIN-17"/>
    <property type="match status" value="1"/>
</dbReference>
<dbReference type="Proteomes" id="UP001176940">
    <property type="component" value="Unassembled WGS sequence"/>
</dbReference>
<proteinExistence type="predicted"/>
<accession>A0ABN9MEE6</accession>
<keyword evidence="1" id="KW-1133">Transmembrane helix</keyword>
<keyword evidence="1" id="KW-0812">Transmembrane</keyword>
<reference evidence="2" key="1">
    <citation type="submission" date="2023-07" db="EMBL/GenBank/DDBJ databases">
        <authorList>
            <person name="Stuckert A."/>
        </authorList>
    </citation>
    <scope>NUCLEOTIDE SEQUENCE</scope>
</reference>